<dbReference type="PROSITE" id="PS50873">
    <property type="entry name" value="PEROXIDASE_4"/>
    <property type="match status" value="1"/>
</dbReference>
<evidence type="ECO:0000256" key="10">
    <source>
        <dbReference type="PIRSR" id="PIRSR600823-1"/>
    </source>
</evidence>
<evidence type="ECO:0000256" key="6">
    <source>
        <dbReference type="ARBA" id="ARBA00022617"/>
    </source>
</evidence>
<comment type="caution">
    <text evidence="19">The sequence shown here is derived from an EMBL/GenBank/DDBJ whole genome shotgun (WGS) entry which is preliminary data.</text>
</comment>
<evidence type="ECO:0000259" key="18">
    <source>
        <dbReference type="PROSITE" id="PS50873"/>
    </source>
</evidence>
<name>A0AAV0QIU1_9ROSI</name>
<keyword evidence="5" id="KW-0575">Peroxidase</keyword>
<feature type="active site" description="Proton acceptor" evidence="10">
    <location>
        <position position="73"/>
    </location>
</feature>
<evidence type="ECO:0000256" key="9">
    <source>
        <dbReference type="ARBA" id="ARBA00023004"/>
    </source>
</evidence>
<evidence type="ECO:0000256" key="5">
    <source>
        <dbReference type="ARBA" id="ARBA00022559"/>
    </source>
</evidence>
<feature type="binding site" evidence="12">
    <location>
        <position position="96"/>
    </location>
    <ligand>
        <name>Ca(2+)</name>
        <dbReference type="ChEBI" id="CHEBI:29108"/>
        <label>1</label>
    </ligand>
</feature>
<feature type="binding site" evidence="12">
    <location>
        <position position="83"/>
    </location>
    <ligand>
        <name>Ca(2+)</name>
        <dbReference type="ChEBI" id="CHEBI:29108"/>
        <label>1</label>
    </ligand>
</feature>
<dbReference type="AlphaFoldDB" id="A0AAV0QIU1"/>
<dbReference type="GO" id="GO:0006979">
    <property type="term" value="P:response to oxidative stress"/>
    <property type="evidence" value="ECO:0007669"/>
    <property type="project" value="InterPro"/>
</dbReference>
<feature type="region of interest" description="Disordered" evidence="16">
    <location>
        <begin position="134"/>
        <end position="167"/>
    </location>
</feature>
<feature type="disulfide bond" evidence="14">
    <location>
        <begin position="75"/>
        <end position="80"/>
    </location>
</feature>
<keyword evidence="8" id="KW-0560">Oxidoreductase</keyword>
<feature type="chain" id="PRO_5043920023" description="peroxidase" evidence="17">
    <location>
        <begin position="28"/>
        <end position="188"/>
    </location>
</feature>
<evidence type="ECO:0000256" key="7">
    <source>
        <dbReference type="ARBA" id="ARBA00022723"/>
    </source>
</evidence>
<evidence type="ECO:0000256" key="14">
    <source>
        <dbReference type="PIRSR" id="PIRSR600823-5"/>
    </source>
</evidence>
<dbReference type="PANTHER" id="PTHR31235">
    <property type="entry name" value="PEROXIDASE 25-RELATED"/>
    <property type="match status" value="1"/>
</dbReference>
<dbReference type="InterPro" id="IPR010255">
    <property type="entry name" value="Haem_peroxidase_sf"/>
</dbReference>
<dbReference type="PROSITE" id="PS00436">
    <property type="entry name" value="PEROXIDASE_2"/>
    <property type="match status" value="1"/>
</dbReference>
<dbReference type="Pfam" id="PF00141">
    <property type="entry name" value="peroxidase"/>
    <property type="match status" value="1"/>
</dbReference>
<evidence type="ECO:0000256" key="2">
    <source>
        <dbReference type="ARBA" id="ARBA00001970"/>
    </source>
</evidence>
<comment type="cofactor">
    <cofactor evidence="12">
        <name>Ca(2+)</name>
        <dbReference type="ChEBI" id="CHEBI:29108"/>
    </cofactor>
    <text evidence="12">Binds 2 calcium ions per subunit.</text>
</comment>
<dbReference type="EMBL" id="CAMGYJ010000009">
    <property type="protein sequence ID" value="CAI0544946.1"/>
    <property type="molecule type" value="Genomic_DNA"/>
</dbReference>
<dbReference type="SUPFAM" id="SSF48113">
    <property type="entry name" value="Heme-dependent peroxidases"/>
    <property type="match status" value="1"/>
</dbReference>
<dbReference type="InterPro" id="IPR019794">
    <property type="entry name" value="Peroxidases_AS"/>
</dbReference>
<protein>
    <recommendedName>
        <fullName evidence="4">peroxidase</fullName>
        <ecNumber evidence="4">1.11.1.7</ecNumber>
    </recommendedName>
</protein>
<dbReference type="GO" id="GO:0046872">
    <property type="term" value="F:metal ion binding"/>
    <property type="evidence" value="ECO:0007669"/>
    <property type="project" value="UniProtKB-KW"/>
</dbReference>
<feature type="domain" description="Plant heme peroxidase family profile" evidence="18">
    <location>
        <begin position="32"/>
        <end position="130"/>
    </location>
</feature>
<feature type="binding site" evidence="12">
    <location>
        <position position="79"/>
    </location>
    <ligand>
        <name>Ca(2+)</name>
        <dbReference type="ChEBI" id="CHEBI:29108"/>
        <label>1</label>
    </ligand>
</feature>
<dbReference type="InterPro" id="IPR000823">
    <property type="entry name" value="Peroxidase_pln"/>
</dbReference>
<evidence type="ECO:0000313" key="20">
    <source>
        <dbReference type="Proteomes" id="UP001154282"/>
    </source>
</evidence>
<evidence type="ECO:0000256" key="8">
    <source>
        <dbReference type="ARBA" id="ARBA00023002"/>
    </source>
</evidence>
<evidence type="ECO:0000256" key="16">
    <source>
        <dbReference type="SAM" id="MobiDB-lite"/>
    </source>
</evidence>
<evidence type="ECO:0000313" key="19">
    <source>
        <dbReference type="EMBL" id="CAI0544946.1"/>
    </source>
</evidence>
<evidence type="ECO:0000256" key="3">
    <source>
        <dbReference type="ARBA" id="ARBA00002322"/>
    </source>
</evidence>
<dbReference type="Gene3D" id="1.10.520.10">
    <property type="match status" value="1"/>
</dbReference>
<keyword evidence="7 12" id="KW-0479">Metal-binding</keyword>
<feature type="binding site" evidence="12">
    <location>
        <position position="77"/>
    </location>
    <ligand>
        <name>Ca(2+)</name>
        <dbReference type="ChEBI" id="CHEBI:29108"/>
        <label>1</label>
    </ligand>
</feature>
<feature type="signal peptide" evidence="17">
    <location>
        <begin position="1"/>
        <end position="27"/>
    </location>
</feature>
<evidence type="ECO:0000256" key="17">
    <source>
        <dbReference type="SAM" id="SignalP"/>
    </source>
</evidence>
<comment type="catalytic activity">
    <reaction evidence="1">
        <text>2 a phenolic donor + H2O2 = 2 a phenolic radical donor + 2 H2O</text>
        <dbReference type="Rhea" id="RHEA:56136"/>
        <dbReference type="ChEBI" id="CHEBI:15377"/>
        <dbReference type="ChEBI" id="CHEBI:16240"/>
        <dbReference type="ChEBI" id="CHEBI:139520"/>
        <dbReference type="ChEBI" id="CHEBI:139521"/>
        <dbReference type="EC" id="1.11.1.7"/>
    </reaction>
</comment>
<dbReference type="GO" id="GO:0020037">
    <property type="term" value="F:heme binding"/>
    <property type="evidence" value="ECO:0007669"/>
    <property type="project" value="InterPro"/>
</dbReference>
<feature type="binding site" evidence="12">
    <location>
        <position position="81"/>
    </location>
    <ligand>
        <name>Ca(2+)</name>
        <dbReference type="ChEBI" id="CHEBI:29108"/>
        <label>1</label>
    </ligand>
</feature>
<comment type="function">
    <text evidence="3">Removal of H(2)O(2), oxidation of toxic reductants, biosynthesis and degradation of lignin, suberization, auxin catabolism, response to environmental stresses such as wounding, pathogen attack and oxidative stress. These functions might be dependent on each isozyme/isoform in each plant tissue.</text>
</comment>
<feature type="binding site" evidence="11">
    <location>
        <position position="171"/>
    </location>
    <ligand>
        <name>substrate</name>
    </ligand>
</feature>
<dbReference type="EC" id="1.11.1.7" evidence="4"/>
<keyword evidence="17" id="KW-0732">Signal</keyword>
<organism evidence="19 20">
    <name type="scientific">Linum tenue</name>
    <dbReference type="NCBI Taxonomy" id="586396"/>
    <lineage>
        <taxon>Eukaryota</taxon>
        <taxon>Viridiplantae</taxon>
        <taxon>Streptophyta</taxon>
        <taxon>Embryophyta</taxon>
        <taxon>Tracheophyta</taxon>
        <taxon>Spermatophyta</taxon>
        <taxon>Magnoliopsida</taxon>
        <taxon>eudicotyledons</taxon>
        <taxon>Gunneridae</taxon>
        <taxon>Pentapetalae</taxon>
        <taxon>rosids</taxon>
        <taxon>fabids</taxon>
        <taxon>Malpighiales</taxon>
        <taxon>Linaceae</taxon>
        <taxon>Linum</taxon>
    </lineage>
</organism>
<proteinExistence type="inferred from homology"/>
<evidence type="ECO:0000256" key="1">
    <source>
        <dbReference type="ARBA" id="ARBA00000189"/>
    </source>
</evidence>
<keyword evidence="20" id="KW-1185">Reference proteome</keyword>
<dbReference type="Proteomes" id="UP001154282">
    <property type="component" value="Unassembled WGS sequence"/>
</dbReference>
<evidence type="ECO:0000256" key="15">
    <source>
        <dbReference type="RuleBase" id="RU004241"/>
    </source>
</evidence>
<feature type="binding site" evidence="12">
    <location>
        <position position="74"/>
    </location>
    <ligand>
        <name>Ca(2+)</name>
        <dbReference type="ChEBI" id="CHEBI:29108"/>
        <label>1</label>
    </ligand>
</feature>
<evidence type="ECO:0000256" key="11">
    <source>
        <dbReference type="PIRSR" id="PIRSR600823-2"/>
    </source>
</evidence>
<reference evidence="19" key="1">
    <citation type="submission" date="2022-08" db="EMBL/GenBank/DDBJ databases">
        <authorList>
            <person name="Gutierrez-Valencia J."/>
        </authorList>
    </citation>
    <scope>NUCLEOTIDE SEQUENCE</scope>
</reference>
<gene>
    <name evidence="19" type="ORF">LITE_LOCUS43378</name>
</gene>
<accession>A0AAV0QIU1</accession>
<sequence>MKGHRRALLDRMLFLLMIMFFVPAVHAAGSPPLGFGFYTRSCPAAESIVRRTVRRAVSHNPCIGAGFIRLHFHDCFVRGCDGSVLLKSLPGGPKAERDHPANKSRVERIQRHLQSQKKNRAHLPQHSLLCRHPRFRRQGQLPDTRAHQIPYPRRPRDGNVSSFNEVTQNLPSPRLSAINIYLRSLIRS</sequence>
<dbReference type="PRINTS" id="PR00461">
    <property type="entry name" value="PLPEROXIDASE"/>
</dbReference>
<evidence type="ECO:0000256" key="4">
    <source>
        <dbReference type="ARBA" id="ARBA00012313"/>
    </source>
</evidence>
<keyword evidence="9" id="KW-0408">Iron</keyword>
<keyword evidence="6" id="KW-0349">Heme</keyword>
<comment type="cofactor">
    <cofactor evidence="2">
        <name>heme b</name>
        <dbReference type="ChEBI" id="CHEBI:60344"/>
    </cofactor>
</comment>
<feature type="site" description="Transition state stabilizer" evidence="13">
    <location>
        <position position="69"/>
    </location>
</feature>
<keyword evidence="14" id="KW-1015">Disulfide bond</keyword>
<evidence type="ECO:0000256" key="12">
    <source>
        <dbReference type="PIRSR" id="PIRSR600823-3"/>
    </source>
</evidence>
<evidence type="ECO:0000256" key="13">
    <source>
        <dbReference type="PIRSR" id="PIRSR600823-4"/>
    </source>
</evidence>
<comment type="similarity">
    <text evidence="15">Belongs to the peroxidase family.</text>
</comment>
<dbReference type="InterPro" id="IPR002016">
    <property type="entry name" value="Haem_peroxidase"/>
</dbReference>
<dbReference type="GO" id="GO:0140825">
    <property type="term" value="F:lactoperoxidase activity"/>
    <property type="evidence" value="ECO:0007669"/>
    <property type="project" value="UniProtKB-EC"/>
</dbReference>
<keyword evidence="12" id="KW-0106">Calcium</keyword>